<evidence type="ECO:0000256" key="1">
    <source>
        <dbReference type="ARBA" id="ARBA00008779"/>
    </source>
</evidence>
<dbReference type="InterPro" id="IPR017850">
    <property type="entry name" value="Alkaline_phosphatase_core_sf"/>
</dbReference>
<evidence type="ECO:0000313" key="5">
    <source>
        <dbReference type="Proteomes" id="UP000030710"/>
    </source>
</evidence>
<dbReference type="InterPro" id="IPR050738">
    <property type="entry name" value="Sulfatase"/>
</dbReference>
<dbReference type="STRING" id="1238425.J07HQW2_01048"/>
<sequence>MSDIAVVVLDTVRADAFDRHFGWLPGSRFTRAWSTSHWTGAAHASLFTGRYPSEVGVTVHDWTLSTSVPTLAERLQTAGYDTNAFSANINVSPAYNYDRGFNSFEGTWRLSLPEPEIFNWFRHMEENDAPASIAYADGVYQILSGEYDIKRSLQLGATHARHAYDIGAVDSGAEAFRDYISRDGPNVNSTDERPTFLFVNLMEAHQPYRVPSSHRSVKPYAMGPAFEATFRTRFADPADAVAAGIDPTTVNTPELTLDSDHAATAYDDSVSYLADVYRDVFEKLREDFDYVITVADHGELFGAYDVWEHGYGVYPELLQIPMVITGPGFPNTSRDDLASLLDVHQTILSIATGSEGGDMSESRGRDLRTHGSSAPVRTEYHGIATMRRETLRKCGYDPAAIDTVDTDYRGVVTDTAYGYESDEGFCVIGDETDTDTDTDELKLALQSLDDQIPDNRSESNAIEVTAATRSQLEDLGYT</sequence>
<gene>
    <name evidence="4" type="ORF">J07HQW2_01048</name>
</gene>
<dbReference type="RefSeq" id="WP_021054103.1">
    <property type="nucleotide sequence ID" value="NZ_KE356561.1"/>
</dbReference>
<accession>U1PLN1</accession>
<protein>
    <submittedName>
        <fullName evidence="4">Arylsulfatase A related enzyme</fullName>
    </submittedName>
</protein>
<dbReference type="Gene3D" id="3.40.720.10">
    <property type="entry name" value="Alkaline Phosphatase, subunit A"/>
    <property type="match status" value="1"/>
</dbReference>
<dbReference type="PANTHER" id="PTHR42693:SF33">
    <property type="entry name" value="ARYLSULFATASE"/>
    <property type="match status" value="1"/>
</dbReference>
<feature type="region of interest" description="Disordered" evidence="2">
    <location>
        <begin position="353"/>
        <end position="373"/>
    </location>
</feature>
<name>U1PLN1_9EURY</name>
<dbReference type="Pfam" id="PF00884">
    <property type="entry name" value="Sulfatase"/>
    <property type="match status" value="1"/>
</dbReference>
<organism evidence="4 5">
    <name type="scientific">Haloquadratum walsbyi J07HQW2</name>
    <dbReference type="NCBI Taxonomy" id="1238425"/>
    <lineage>
        <taxon>Archaea</taxon>
        <taxon>Methanobacteriati</taxon>
        <taxon>Methanobacteriota</taxon>
        <taxon>Stenosarchaea group</taxon>
        <taxon>Halobacteria</taxon>
        <taxon>Halobacteriales</taxon>
        <taxon>Haloferacaceae</taxon>
        <taxon>Haloquadratum</taxon>
    </lineage>
</organism>
<dbReference type="InterPro" id="IPR000917">
    <property type="entry name" value="Sulfatase_N"/>
</dbReference>
<dbReference type="Proteomes" id="UP000030710">
    <property type="component" value="Unassembled WGS sequence"/>
</dbReference>
<dbReference type="EMBL" id="KE356561">
    <property type="protein sequence ID" value="ERG94612.1"/>
    <property type="molecule type" value="Genomic_DNA"/>
</dbReference>
<proteinExistence type="inferred from homology"/>
<dbReference type="HOGENOM" id="CLU_006332_14_1_2"/>
<dbReference type="eggNOG" id="arCOG02785">
    <property type="taxonomic scope" value="Archaea"/>
</dbReference>
<evidence type="ECO:0000259" key="3">
    <source>
        <dbReference type="Pfam" id="PF00884"/>
    </source>
</evidence>
<evidence type="ECO:0000256" key="2">
    <source>
        <dbReference type="SAM" id="MobiDB-lite"/>
    </source>
</evidence>
<feature type="domain" description="Sulfatase N-terminal" evidence="3">
    <location>
        <begin position="26"/>
        <end position="351"/>
    </location>
</feature>
<dbReference type="PANTHER" id="PTHR42693">
    <property type="entry name" value="ARYLSULFATASE FAMILY MEMBER"/>
    <property type="match status" value="1"/>
</dbReference>
<feature type="compositionally biased region" description="Basic and acidic residues" evidence="2">
    <location>
        <begin position="360"/>
        <end position="369"/>
    </location>
</feature>
<dbReference type="AlphaFoldDB" id="U1PLN1"/>
<dbReference type="GO" id="GO:0004065">
    <property type="term" value="F:arylsulfatase activity"/>
    <property type="evidence" value="ECO:0007669"/>
    <property type="project" value="TreeGrafter"/>
</dbReference>
<evidence type="ECO:0000313" key="4">
    <source>
        <dbReference type="EMBL" id="ERG94612.1"/>
    </source>
</evidence>
<dbReference type="SUPFAM" id="SSF53649">
    <property type="entry name" value="Alkaline phosphatase-like"/>
    <property type="match status" value="1"/>
</dbReference>
<comment type="similarity">
    <text evidence="1">Belongs to the sulfatase family.</text>
</comment>
<reference evidence="4 5" key="1">
    <citation type="journal article" date="2013" name="PLoS ONE">
        <title>Assembly-driven community genomics of a hypersaline microbial ecosystem.</title>
        <authorList>
            <person name="Podell S."/>
            <person name="Ugalde J.A."/>
            <person name="Narasingarao P."/>
            <person name="Banfield J.F."/>
            <person name="Heidelberg K.B."/>
            <person name="Allen E.E."/>
        </authorList>
    </citation>
    <scope>NUCLEOTIDE SEQUENCE [LARGE SCALE GENOMIC DNA]</scope>
    <source>
        <strain evidence="5">J07HQW2</strain>
    </source>
</reference>